<evidence type="ECO:0000313" key="2">
    <source>
        <dbReference type="EMBL" id="SDF80524.1"/>
    </source>
</evidence>
<feature type="transmembrane region" description="Helical" evidence="1">
    <location>
        <begin position="63"/>
        <end position="84"/>
    </location>
</feature>
<evidence type="ECO:0000313" key="3">
    <source>
        <dbReference type="Proteomes" id="UP000243333"/>
    </source>
</evidence>
<organism evidence="2 3">
    <name type="scientific">Sporolituus thermophilus DSM 23256</name>
    <dbReference type="NCBI Taxonomy" id="1123285"/>
    <lineage>
        <taxon>Bacteria</taxon>
        <taxon>Bacillati</taxon>
        <taxon>Bacillota</taxon>
        <taxon>Negativicutes</taxon>
        <taxon>Selenomonadales</taxon>
        <taxon>Sporomusaceae</taxon>
        <taxon>Sporolituus</taxon>
    </lineage>
</organism>
<keyword evidence="3" id="KW-1185">Reference proteome</keyword>
<dbReference type="STRING" id="1123285.SAMN05660235_02812"/>
<keyword evidence="1" id="KW-1133">Transmembrane helix</keyword>
<dbReference type="Proteomes" id="UP000243333">
    <property type="component" value="Unassembled WGS sequence"/>
</dbReference>
<gene>
    <name evidence="2" type="ORF">SAMN05660235_02812</name>
</gene>
<accession>A0A1G7P2R9</accession>
<name>A0A1G7P2R9_9FIRM</name>
<sequence length="106" mass="11526">MRCYFCGYATARLRRPRPLIQEVALALETNSIASLKKADGAIVPVINADRNAARVKEFNNGHYTQAFIIAAVLSIAGIGLTLIAQHRKNAALQQLAHTNNTKGARI</sequence>
<protein>
    <submittedName>
        <fullName evidence="2">Uncharacterized protein</fullName>
    </submittedName>
</protein>
<reference evidence="3" key="1">
    <citation type="submission" date="2016-10" db="EMBL/GenBank/DDBJ databases">
        <authorList>
            <person name="Varghese N."/>
            <person name="Submissions S."/>
        </authorList>
    </citation>
    <scope>NUCLEOTIDE SEQUENCE [LARGE SCALE GENOMIC DNA]</scope>
    <source>
        <strain evidence="3">DSM 23256</strain>
    </source>
</reference>
<evidence type="ECO:0000256" key="1">
    <source>
        <dbReference type="SAM" id="Phobius"/>
    </source>
</evidence>
<keyword evidence="1" id="KW-0472">Membrane</keyword>
<dbReference type="AlphaFoldDB" id="A0A1G7P2R9"/>
<proteinExistence type="predicted"/>
<dbReference type="EMBL" id="FNBU01000031">
    <property type="protein sequence ID" value="SDF80524.1"/>
    <property type="molecule type" value="Genomic_DNA"/>
</dbReference>
<keyword evidence="1" id="KW-0812">Transmembrane</keyword>